<dbReference type="GO" id="GO:0045505">
    <property type="term" value="F:dynein intermediate chain binding"/>
    <property type="evidence" value="ECO:0007669"/>
    <property type="project" value="InterPro"/>
</dbReference>
<dbReference type="FunFam" id="3.40.50.300:FF:000063">
    <property type="entry name" value="dynein heavy chain 6, axonemal"/>
    <property type="match status" value="1"/>
</dbReference>
<dbReference type="FunFam" id="1.10.8.720:FF:000005">
    <property type="entry name" value="Dynein axonemal heavy chain 10"/>
    <property type="match status" value="1"/>
</dbReference>
<dbReference type="Pfam" id="PF12774">
    <property type="entry name" value="AAA_6"/>
    <property type="match status" value="1"/>
</dbReference>
<feature type="coiled-coil region" evidence="14">
    <location>
        <begin position="251"/>
        <end position="282"/>
    </location>
</feature>
<dbReference type="Pfam" id="PF12775">
    <property type="entry name" value="AAA_7"/>
    <property type="match status" value="1"/>
</dbReference>
<evidence type="ECO:0000256" key="3">
    <source>
        <dbReference type="ARBA" id="ARBA00022490"/>
    </source>
</evidence>
<feature type="compositionally biased region" description="Basic and acidic residues" evidence="15">
    <location>
        <begin position="115"/>
        <end position="139"/>
    </location>
</feature>
<dbReference type="Gene3D" id="1.20.58.1120">
    <property type="match status" value="1"/>
</dbReference>
<dbReference type="InterPro" id="IPR042228">
    <property type="entry name" value="Dynein_linker_3"/>
</dbReference>
<feature type="domain" description="AAA+ ATPase" evidence="16">
    <location>
        <begin position="2266"/>
        <end position="2414"/>
    </location>
</feature>
<dbReference type="FunFam" id="1.10.287.2620:FF:000002">
    <property type="entry name" value="Dynein heavy chain 2, axonemal"/>
    <property type="match status" value="1"/>
</dbReference>
<dbReference type="FunFam" id="3.40.50.300:FF:001855">
    <property type="entry name" value="Dynein axonemal heavy chain 10"/>
    <property type="match status" value="1"/>
</dbReference>
<keyword evidence="13" id="KW-0966">Cell projection</keyword>
<dbReference type="Pfam" id="PF08393">
    <property type="entry name" value="DHC_N2"/>
    <property type="match status" value="1"/>
</dbReference>
<dbReference type="InterPro" id="IPR024317">
    <property type="entry name" value="Dynein_heavy_chain_D4_dom"/>
</dbReference>
<dbReference type="Proteomes" id="UP000549394">
    <property type="component" value="Unassembled WGS sequence"/>
</dbReference>
<evidence type="ECO:0000256" key="8">
    <source>
        <dbReference type="ARBA" id="ARBA00023017"/>
    </source>
</evidence>
<dbReference type="Pfam" id="PF03028">
    <property type="entry name" value="Dynein_heavy"/>
    <property type="match status" value="1"/>
</dbReference>
<proteinExistence type="inferred from homology"/>
<feature type="coiled-coil region" evidence="14">
    <location>
        <begin position="3726"/>
        <end position="3753"/>
    </location>
</feature>
<dbReference type="Pfam" id="PF08385">
    <property type="entry name" value="DHC_N1"/>
    <property type="match status" value="1"/>
</dbReference>
<gene>
    <name evidence="17" type="ORF">DGYR_LOCUS3702</name>
</gene>
<evidence type="ECO:0000256" key="6">
    <source>
        <dbReference type="ARBA" id="ARBA00022741"/>
    </source>
</evidence>
<dbReference type="FunFam" id="1.10.8.710:FF:000002">
    <property type="entry name" value="dynein heavy chain 17, axonemal"/>
    <property type="match status" value="1"/>
</dbReference>
<dbReference type="FunFam" id="3.20.180.20:FF:000001">
    <property type="entry name" value="Dynein axonemal heavy chain 5"/>
    <property type="match status" value="1"/>
</dbReference>
<comment type="similarity">
    <text evidence="2">Belongs to the dynein heavy chain family.</text>
</comment>
<dbReference type="InterPro" id="IPR024743">
    <property type="entry name" value="Dynein_HC_stalk"/>
</dbReference>
<evidence type="ECO:0000256" key="1">
    <source>
        <dbReference type="ARBA" id="ARBA00004430"/>
    </source>
</evidence>
<evidence type="ECO:0000313" key="17">
    <source>
        <dbReference type="EMBL" id="CAD5114899.1"/>
    </source>
</evidence>
<dbReference type="InterPro" id="IPR041466">
    <property type="entry name" value="Dynein_AAA5_ext"/>
</dbReference>
<evidence type="ECO:0000256" key="12">
    <source>
        <dbReference type="ARBA" id="ARBA00023212"/>
    </source>
</evidence>
<dbReference type="GO" id="GO:0005874">
    <property type="term" value="C:microtubule"/>
    <property type="evidence" value="ECO:0007669"/>
    <property type="project" value="UniProtKB-KW"/>
</dbReference>
<dbReference type="FunFam" id="1.20.920.30:FF:000007">
    <property type="entry name" value="Dynein axonemal heavy chain 10"/>
    <property type="match status" value="1"/>
</dbReference>
<dbReference type="Gene3D" id="1.20.920.30">
    <property type="match status" value="1"/>
</dbReference>
<dbReference type="Gene3D" id="1.10.287.2620">
    <property type="match status" value="1"/>
</dbReference>
<dbReference type="Pfam" id="PF12777">
    <property type="entry name" value="MT"/>
    <property type="match status" value="1"/>
</dbReference>
<feature type="coiled-coil region" evidence="14">
    <location>
        <begin position="3416"/>
        <end position="3506"/>
    </location>
</feature>
<evidence type="ECO:0000256" key="9">
    <source>
        <dbReference type="ARBA" id="ARBA00023054"/>
    </source>
</evidence>
<keyword evidence="5" id="KW-0677">Repeat</keyword>
<keyword evidence="11" id="KW-0505">Motor protein</keyword>
<dbReference type="InterPro" id="IPR043160">
    <property type="entry name" value="Dynein_C_barrel"/>
</dbReference>
<dbReference type="Gene3D" id="1.10.8.1220">
    <property type="match status" value="1"/>
</dbReference>
<dbReference type="InterPro" id="IPR035699">
    <property type="entry name" value="AAA_6"/>
</dbReference>
<feature type="domain" description="AAA+ ATPase" evidence="16">
    <location>
        <begin position="1987"/>
        <end position="2123"/>
    </location>
</feature>
<evidence type="ECO:0000256" key="10">
    <source>
        <dbReference type="ARBA" id="ARBA00023069"/>
    </source>
</evidence>
<dbReference type="InterPro" id="IPR042222">
    <property type="entry name" value="Dynein_2_N"/>
</dbReference>
<dbReference type="EMBL" id="CAJFCJ010000005">
    <property type="protein sequence ID" value="CAD5114899.1"/>
    <property type="molecule type" value="Genomic_DNA"/>
</dbReference>
<dbReference type="InterPro" id="IPR026983">
    <property type="entry name" value="DHC"/>
</dbReference>
<keyword evidence="18" id="KW-1185">Reference proteome</keyword>
<evidence type="ECO:0000256" key="14">
    <source>
        <dbReference type="SAM" id="Coils"/>
    </source>
</evidence>
<dbReference type="FunFam" id="1.10.8.1220:FF:000001">
    <property type="entry name" value="Dynein axonemal heavy chain 5"/>
    <property type="match status" value="1"/>
</dbReference>
<dbReference type="InterPro" id="IPR003593">
    <property type="entry name" value="AAA+_ATPase"/>
</dbReference>
<dbReference type="FunFam" id="1.20.140.100:FF:000013">
    <property type="entry name" value="Dynein heavy chain 10, axonemal"/>
    <property type="match status" value="1"/>
</dbReference>
<dbReference type="InterPro" id="IPR041589">
    <property type="entry name" value="DNAH3_AAA_lid_1"/>
</dbReference>
<keyword evidence="6" id="KW-0547">Nucleotide-binding</keyword>
<reference evidence="17 18" key="1">
    <citation type="submission" date="2020-08" db="EMBL/GenBank/DDBJ databases">
        <authorList>
            <person name="Hejnol A."/>
        </authorList>
    </citation>
    <scope>NUCLEOTIDE SEQUENCE [LARGE SCALE GENOMIC DNA]</scope>
</reference>
<keyword evidence="4" id="KW-0493">Microtubule</keyword>
<dbReference type="InterPro" id="IPR013602">
    <property type="entry name" value="Dynein_heavy_linker"/>
</dbReference>
<dbReference type="GO" id="GO:0051959">
    <property type="term" value="F:dynein light intermediate chain binding"/>
    <property type="evidence" value="ECO:0007669"/>
    <property type="project" value="InterPro"/>
</dbReference>
<dbReference type="Gene3D" id="3.20.180.20">
    <property type="entry name" value="Dynein heavy chain, N-terminal domain 2"/>
    <property type="match status" value="1"/>
</dbReference>
<feature type="domain" description="AAA+ ATPase" evidence="16">
    <location>
        <begin position="2607"/>
        <end position="2789"/>
    </location>
</feature>
<evidence type="ECO:0000256" key="11">
    <source>
        <dbReference type="ARBA" id="ARBA00023175"/>
    </source>
</evidence>
<evidence type="ECO:0000259" key="16">
    <source>
        <dbReference type="SMART" id="SM00382"/>
    </source>
</evidence>
<evidence type="ECO:0000256" key="15">
    <source>
        <dbReference type="SAM" id="MobiDB-lite"/>
    </source>
</evidence>
<dbReference type="Gene3D" id="1.10.8.720">
    <property type="entry name" value="Region D6 of dynein motor"/>
    <property type="match status" value="1"/>
</dbReference>
<dbReference type="OrthoDB" id="10251809at2759"/>
<dbReference type="GO" id="GO:0097729">
    <property type="term" value="C:9+2 motile cilium"/>
    <property type="evidence" value="ECO:0007669"/>
    <property type="project" value="UniProtKB-ARBA"/>
</dbReference>
<dbReference type="InterPro" id="IPR056759">
    <property type="entry name" value="DYH2-5-8_CC"/>
</dbReference>
<dbReference type="SUPFAM" id="SSF52540">
    <property type="entry name" value="P-loop containing nucleoside triphosphate hydrolases"/>
    <property type="match status" value="4"/>
</dbReference>
<dbReference type="FunFam" id="3.40.50.300:FF:000153">
    <property type="entry name" value="Dynein axonemal heavy chain 1"/>
    <property type="match status" value="1"/>
</dbReference>
<dbReference type="GO" id="GO:0007018">
    <property type="term" value="P:microtubule-based movement"/>
    <property type="evidence" value="ECO:0007669"/>
    <property type="project" value="InterPro"/>
</dbReference>
<dbReference type="GO" id="GO:0005524">
    <property type="term" value="F:ATP binding"/>
    <property type="evidence" value="ECO:0007669"/>
    <property type="project" value="UniProtKB-KW"/>
</dbReference>
<dbReference type="FunFam" id="1.20.1270.280:FF:000005">
    <property type="entry name" value="Dynein axonemal heavy chain 10"/>
    <property type="match status" value="1"/>
</dbReference>
<dbReference type="Pfam" id="PF17852">
    <property type="entry name" value="Dynein_AAA_lid"/>
    <property type="match status" value="1"/>
</dbReference>
<dbReference type="FunFam" id="3.40.50.300:FF:000049">
    <property type="entry name" value="Dynein, axonemal, heavy chain 5"/>
    <property type="match status" value="1"/>
</dbReference>
<name>A0A7I8VFC9_9ANNE</name>
<dbReference type="InterPro" id="IPR041658">
    <property type="entry name" value="AAA_lid_11"/>
</dbReference>
<feature type="region of interest" description="Disordered" evidence="15">
    <location>
        <begin position="68"/>
        <end position="149"/>
    </location>
</feature>
<dbReference type="Pfam" id="PF12781">
    <property type="entry name" value="AAA_9"/>
    <property type="match status" value="1"/>
</dbReference>
<evidence type="ECO:0000256" key="2">
    <source>
        <dbReference type="ARBA" id="ARBA00008887"/>
    </source>
</evidence>
<dbReference type="FunFam" id="1.20.920.20:FF:000008">
    <property type="entry name" value="Dynein heavy chain 10, axonemal"/>
    <property type="match status" value="1"/>
</dbReference>
<dbReference type="GO" id="GO:0005858">
    <property type="term" value="C:axonemal dynein complex"/>
    <property type="evidence" value="ECO:0007669"/>
    <property type="project" value="UniProtKB-ARBA"/>
</dbReference>
<dbReference type="InterPro" id="IPR027417">
    <property type="entry name" value="P-loop_NTPase"/>
</dbReference>
<dbReference type="Gene3D" id="6.10.140.1060">
    <property type="match status" value="1"/>
</dbReference>
<dbReference type="InterPro" id="IPR042219">
    <property type="entry name" value="AAA_lid_11_sf"/>
</dbReference>
<dbReference type="Gene3D" id="3.40.50.300">
    <property type="entry name" value="P-loop containing nucleotide triphosphate hydrolases"/>
    <property type="match status" value="5"/>
</dbReference>
<dbReference type="Gene3D" id="1.20.1270.280">
    <property type="match status" value="1"/>
</dbReference>
<comment type="caution">
    <text evidence="17">The sequence shown here is derived from an EMBL/GenBank/DDBJ whole genome shotgun (WGS) entry which is preliminary data.</text>
</comment>
<evidence type="ECO:0000256" key="13">
    <source>
        <dbReference type="ARBA" id="ARBA00023273"/>
    </source>
</evidence>
<dbReference type="Gene3D" id="1.20.920.20">
    <property type="match status" value="1"/>
</dbReference>
<dbReference type="InterPro" id="IPR043157">
    <property type="entry name" value="Dynein_AAA1S"/>
</dbReference>
<dbReference type="Gene3D" id="3.10.490.20">
    <property type="match status" value="1"/>
</dbReference>
<dbReference type="InterPro" id="IPR004273">
    <property type="entry name" value="Dynein_heavy_D6_P-loop"/>
</dbReference>
<keyword evidence="12" id="KW-0206">Cytoskeleton</keyword>
<keyword evidence="9 14" id="KW-0175">Coiled coil</keyword>
<dbReference type="Pfam" id="PF18199">
    <property type="entry name" value="Dynein_C"/>
    <property type="match status" value="1"/>
</dbReference>
<dbReference type="Pfam" id="PF12780">
    <property type="entry name" value="AAA_8"/>
    <property type="match status" value="1"/>
</dbReference>
<keyword evidence="8" id="KW-0243">Dynein</keyword>
<dbReference type="GO" id="GO:0008017">
    <property type="term" value="F:microtubule binding"/>
    <property type="evidence" value="ECO:0007669"/>
    <property type="project" value="UniProtKB-ARBA"/>
</dbReference>
<dbReference type="FunFam" id="1.20.58.1120:FF:000008">
    <property type="entry name" value="Dynein heavy chain 10, axonemal"/>
    <property type="match status" value="1"/>
</dbReference>
<dbReference type="PANTHER" id="PTHR22878">
    <property type="entry name" value="DYNEIN HEAVY CHAIN 6, AXONEMAL-LIKE-RELATED"/>
    <property type="match status" value="1"/>
</dbReference>
<evidence type="ECO:0000256" key="4">
    <source>
        <dbReference type="ARBA" id="ARBA00022701"/>
    </source>
</evidence>
<dbReference type="PANTHER" id="PTHR22878:SF63">
    <property type="entry name" value="DYNEIN AXONEMAL HEAVY CHAIN 10"/>
    <property type="match status" value="1"/>
</dbReference>
<protein>
    <submittedName>
        <fullName evidence="17">DgyrCDS3933</fullName>
    </submittedName>
</protein>
<evidence type="ECO:0000313" key="18">
    <source>
        <dbReference type="Proteomes" id="UP000549394"/>
    </source>
</evidence>
<accession>A0A7I8VFC9</accession>
<keyword evidence="3" id="KW-0963">Cytoplasm</keyword>
<keyword evidence="7" id="KW-0067">ATP-binding</keyword>
<dbReference type="Gene3D" id="1.10.472.130">
    <property type="match status" value="1"/>
</dbReference>
<sequence length="4637" mass="534252">MDDVRFEWIRDRVYKGLDIRDEGGEVFEELINRDDGECERILAKFLNETPNEDQLAIKFYKKEVEEEEEVEVECEPSIPDIEAEQEDKTGNGSRTGSRAESGSAIGAPEGSKSSPEGRESDKSEKEGGENEQEGEKQPGDEDEEEPKPIKTRIEIVKFMKTYLHMCYEGANSESIKGRIFYFVRNSSGMVPLPNSMAEACVELPKYFEYGFFNTSVIEMLDQAVVELYSQLLQHTRNDQTEQLDEDDAKDLNDAEKINEKYEKMIQAKIEAEKQKLNVLRDEFLLTMQKFATSISRTMQQLEGEVRLHVPELNLSPNPEENLKNKELREQIEELGKDWSSQINKAMELQQDRKPVGLGPLAEIEYWRERNAAFSALYEQLRIPEVKQILDIYSQLDNSFDYVKQDLTKYYTEAKDNVRFLSTLERHFKNVTHGANFAVVIDTIPSMMNALRMVWIISRHYNKDIRMVPLMERIAWQLADRVERVVNVRTLFSDPPMSVKSKTSEAKQMLDLWRQSYFEVRGRIEQSGRDARWEFDRKKLFEKTDYMSNICADLSEFAQVLEEFYNIFGPELKAVTGDTNKIEEVLKRVDNLVKPIAELSYNCFDYKNITKWRVFKETFKNEVEQIENEAKKFIDKSFKTLRSAEGAFDMLQKFKHIRSRDAINTQMMMKLNEILKQYEKEVEIMDQLFKINKEKPPISKNQPPCGGTIIWERSLFLRIKQTVLKFQTMEEMLASDQGKAARAKYLHVAKQMKAFEDVLYESWRDNVEVSIPVLLKKNLIVKPSERVIGDSHDEDDRNVSLQINQPGLKLFDPEGNPMEIKYMVDFDPTLRENMSETKYIEQIGFSVPEIARNIALQEEKYIKYQDGLKAMLNRCHLALASLDSAESNLLVDHIKELRRVIRPGAKRLNWSSLGIADFIVKCETAIGKFESLINQIHKNTKDINKRLQLIKSTNLCLDPPRENNQYLTCKDYFEYIDKERSKDLETLARKYRAIGPLLTKMEGLVANTNSGKSEQLRAYYNHWEKKIYDALLQCTINNLKRCNMLIRGPCPKFEMQAMLAGPDVVLNPQGNEVYKQVLQCAREIVEGTKLFVRWQHGTCVECPPQFIKGEDEPYIFSFMNDINEHPDVVEVILTIQGNIRTTLTAVRDFVQRWRRYRSIWRGDKTQIVEKFYAKDPEVAHFDQNIQYYRRIIEELNGAVVKKDIDCVCLLLNPLSNSIKHHAEMWIKAYGDTLHQSAIEKLNSTYDLLVQRDKDLDHSPATLDDLKFVLRTISDIRDTSTDVESSMRDIAERYRILRNYDLNAPDEELEKVNKLPDMYDDLVWKSKNIDASLIIVKRKFTQITQDQIKKFGLELEEFAERFRNDGPGAVGKDLDKGLELMKLYSVEVQKYESDKQELGNAEKLFDLPITMYQQLYQVQKDMKGYEQIYAIYEEQLKAREVWSETLWANLNVQLLQDGIEGLLKQLRKLPREVRNMPIGKALDEKMKEFRDSLPLFVDLKHEALRERHWKELMKKTEQDFEMNPDTFTLQNVFAMELHRFIDTIAEIVTSATKELSIEKGVKEVEEIWSNMKFSVQKYTKGTADRGFIIGAVDEIVQALDDNTMNLQSMSASRFIGPFLMAVQNWEKSLSHISEVIDIWLVVQRKWMYLEGIFVGGDIRSQLPEEAKKFDQIDKTFKKIMSDTHKQPNIKQACHAASRLSDLQNLSVGLEKCQKSLNDYLDSKRNAFPRFFFISDDELLSILGSSDPECVQEHMIKMYDNISALKFSKSPNNDMIAQGMISGEGEEMLFRTPIAADGRVEDWMTNVLEEMRRTNRLITKEAIFTYCAEGRNRVDWMLEYQGMVCLAGNQVWWTWEVEDVFRKVKKGVKTAMKDYAKKLHGQIDGLVVKVRSPMTSNERKKFNSVLIIDVHARDIIDSFVRDSIMDAREFEWESQLRFYWDREPDELIVKQCTGTFGYGYEYMGLNGRLVITPLTDRIYLTLTQALSMNLGGAPAGPAGTGKTETTKDLAKALGLLCVVTNCGEGMDYKAVGKIFSGLCQCGAWGCFDEFNRIDVSVLSVISTQLTTIRNALIMKLKQFFFEGGEIKMDNRVGIFITMNPGYAGRTELPESVKALFRPVVVIVPDLQQICEIMLFSEGFLMAKVLAKKMTVLYKLAKEQLSKQYHYDFGLRALKSVLVMAGELKRTASELPENVVLMRALRDMNLPKFVFEDVPLFLGLIGDLFPGLDCPRVRYPNFNDAVESVLEDNRYVMLPIQVDKVVQLYETMMTRHTTMVVGPTGGGKSVVINTLAQAQTKLNLTTKLFTINPKERPVVELYGVLDPNTRDWTDGLLSNIFREINKPTDKNERKYIVFDGDVDALWVENMNSVMDDNRLLTLANGERIRLQKHCALLFEVYDLQYASPATISRCGMVFVDPKNLGYKPFWEKWVGKRENEEERKELSRLFNKYVDSCIDMIIEGIVDGKQASKLKTIVPLTNLNMVTQLCQMLDALLQPTDNPDVTEATFLQCMYWSLGAALLEDGRVKFDNHVKYIASITSVDDEEKLAKAGELPTNQPTLFEYFFDQEQNVWVPWLKKVTKYTHDPARKFNEILVPTVDTVRATWLLKLHLEMQKSILLVGDTGTSKTATTADYLRTLDGETHLLLNMNFSSRTTSLDVQRNLEANVEKRTKDTYGPPPGKRLIVFVDDMNMPQVDEYGTQQPIALLKLLLERQGCYDRGKELNWKKMKDIGWLAAMGKPGGGRNDVDPRFISLFSVINMTFPSDESLFLIYNSILQGHVIPFSQDIQDIVPNITKMTMEIYKNIIQDLPPTPSKFHYIFNLRDLSRIYNGLCLTTPDCYSRQDQFIRVWRNECMRVVFDRLISEDDKKLVQERVITQIEENFKPLKEYVMRDPILFGDYRNTLEEAEPRLYEDIQDFDAAKALFQEILEEYNERHTPMNMVLFDDALDHITRVHRVLRMDQGHALLVGVGGSGKQSICRLSSFAAGCEVFEITLSRGYSESNFRDDLKILYNKLGMENKKVSFLFTDQHVVEEGFLELINNMLTSGMVPALYADDEKEAIIGQIRNEANAAGMGPAREAIWQYFVTKCANNLHVVMAMSPVGDTLRTRCRNFPGMVNNASIDWFFPWPEQALYAVASVSISLDNPLVPEIHRESIVSHMVMVHNSVGTYSKTFQQKLRRNNYVTPKHYLDFINTYLKLLDEKDKFILSQCERLSGGMTKLVEASEQLNELNEKLAVQKVVLKEKTESCEQLLADISEKTTMAEEKKTLAVAKGKEIEEQSKIIHVEKTEAEEALKEALPALEAARAALDDLEKGDVTEIRSFAKPPRPVQTVCECIVVMKGIKEVSWKSAKGMMSEANFLASLKNMKVDDIGLRQVNTVKSFLKSGDDMTVDAMKAVSKAGAGLLKFVEAVVGYCEVAREVKPKREKVAKLERTYNQAKRELEKINTEVLNIEEELNRLKKMYEEAMSEKQQLENEAAIMERRLIAADKLISGLGSENERWTKDLQDLKDQRIKLLGDCLLSSAFLSYVGAFSWEFRTEMIYSDWQSDIRTKDIPLSDPFKLEAVLTNDVEMSRWTSESLPPDELSIQNGILTTRSSRFPMCIDPQQQALNWIKKKEEKNNLKVCTFNDSDFLKQLELAIKYGFPFLFKDVDEYIDPVIDNVLEKNIKGSTGREFIMLGDKEVDYDPNFRLYLNTKLSNPKYTPNVFGKSMVINYTVTLKGLEDQLLSVIVKFERKELEEQRERLIQETSDNKRLLKDLEDSLLRELATSTGNMLDNVDLINTLENTKSKASEVAEKLKLGAKTASEIDKTRDGYRPAAKRGAILFFVLSEMSIINSMYQYSLSSYLDVFEFSLKKSMPDTVVPKRLRNIMDTLTHNVYNYGCTGIFEKHKLLFSFQITVKLEMDEMRVKQEELDFFIKGNIALEKSKRKKPYSWFPEEGWEDCVRLSEVLPDVFANLLDDIEKDEKTWKNWFNHDSPESVSFPSKYNSINDFHKLMLLRCMRVDRIYRAVTEYVTKIMGEKYVTPPIISFESIFEQSTPTSPIVFILSAGSDPTSDLMKLAERTGFGSNRLKYLSLGQGQEKLAMNLLETAIARGQWLLLQNCHLLIKWLRELEKQLEKLSKPHPDFRLWLTTDPTPSFPIGILQRSLKVVTEPPNGLKLNMRNTYFKITAQSLSDCPHDSFSALVFDLAFFHAVVQERRKYGKIGWNVGYDFNESDFQVCMEILRTYLTKAIENKDSKIPWGSLKYLIGEVMYGGRAIDNFDRRILNTYMDEYMGDFIFDTFQPFHFYTNDEVDYKIPTGVEDISPTRDTYVDYIETLPLSNTPEVFGLHPNAEIGYYTEAAREMWTQLVELQPQTGDTGGGISREEYMDKVAQDVLGKLPKEFDLDKIRKKYGIDITPTTVVLLQEIERFNRLISRMNKSLSTLRRALKGEVGMSSELDDLSKSLYNGVIPSIWRKLAPDTRKSLANWMIHFERRHQQYFKWVEENEPAVMWLSGLHIPESYLTALVQATCRKNGWPLDKSTLYTTVTKHASADDVSERAHQGCFVSGLYLEGAGWDAQKGCLIRQRPKELIQELPVLKVIPIEAHRLKLQNTFKTPVYVTSQRRNAMGVGLVFEADLFTAEHPSLWVLQGVCLTLNTD</sequence>
<dbReference type="SMART" id="SM00382">
    <property type="entry name" value="AAA"/>
    <property type="match status" value="3"/>
</dbReference>
<dbReference type="Gene3D" id="1.20.140.100">
    <property type="entry name" value="Dynein heavy chain, N-terminal domain 2"/>
    <property type="match status" value="1"/>
</dbReference>
<evidence type="ECO:0000256" key="7">
    <source>
        <dbReference type="ARBA" id="ARBA00022840"/>
    </source>
</evidence>
<dbReference type="InterPro" id="IPR013594">
    <property type="entry name" value="Dynein_heavy_tail"/>
</dbReference>
<dbReference type="Gene3D" id="1.10.8.710">
    <property type="match status" value="1"/>
</dbReference>
<keyword evidence="10" id="KW-0969">Cilium</keyword>
<comment type="subcellular location">
    <subcellularLocation>
        <location evidence="1">Cytoplasm</location>
        <location evidence="1">Cytoskeleton</location>
        <location evidence="1">Cilium axoneme</location>
    </subcellularLocation>
</comment>
<dbReference type="Pfam" id="PF17857">
    <property type="entry name" value="AAA_lid_1"/>
    <property type="match status" value="1"/>
</dbReference>
<dbReference type="Pfam" id="PF25007">
    <property type="entry name" value="DYH2-5-8_CC"/>
    <property type="match status" value="1"/>
</dbReference>
<feature type="compositionally biased region" description="Polar residues" evidence="15">
    <location>
        <begin position="90"/>
        <end position="100"/>
    </location>
</feature>
<dbReference type="FunFam" id="3.40.50.300:FF:002141">
    <property type="entry name" value="Dynein heavy chain"/>
    <property type="match status" value="1"/>
</dbReference>
<dbReference type="FunFam" id="1.10.472.130:FF:000010">
    <property type="entry name" value="Dynein axonemal heavy chain 10"/>
    <property type="match status" value="1"/>
</dbReference>
<dbReference type="FunFam" id="3.10.490.20:FF:000006">
    <property type="entry name" value="Dynein axonemal heavy chain 10"/>
    <property type="match status" value="1"/>
</dbReference>
<dbReference type="InterPro" id="IPR035706">
    <property type="entry name" value="AAA_9"/>
</dbReference>
<evidence type="ECO:0000256" key="5">
    <source>
        <dbReference type="ARBA" id="ARBA00022737"/>
    </source>
</evidence>
<dbReference type="Pfam" id="PF18198">
    <property type="entry name" value="AAA_lid_11"/>
    <property type="match status" value="1"/>
</dbReference>
<organism evidence="17 18">
    <name type="scientific">Dimorphilus gyrociliatus</name>
    <dbReference type="NCBI Taxonomy" id="2664684"/>
    <lineage>
        <taxon>Eukaryota</taxon>
        <taxon>Metazoa</taxon>
        <taxon>Spiralia</taxon>
        <taxon>Lophotrochozoa</taxon>
        <taxon>Annelida</taxon>
        <taxon>Polychaeta</taxon>
        <taxon>Polychaeta incertae sedis</taxon>
        <taxon>Dinophilidae</taxon>
        <taxon>Dimorphilus</taxon>
    </lineage>
</organism>
<dbReference type="GO" id="GO:0008569">
    <property type="term" value="F:minus-end-directed microtubule motor activity"/>
    <property type="evidence" value="ECO:0007669"/>
    <property type="project" value="InterPro"/>
</dbReference>
<dbReference type="InterPro" id="IPR041228">
    <property type="entry name" value="Dynein_C"/>
</dbReference>